<name>A0A1L5PJ98_PSEPU</name>
<evidence type="ECO:0000313" key="6">
    <source>
        <dbReference type="EMBL" id="APO80317.1"/>
    </source>
</evidence>
<dbReference type="EC" id="3.6.1.9" evidence="4"/>
<dbReference type="SUPFAM" id="SSF52972">
    <property type="entry name" value="ITPase-like"/>
    <property type="match status" value="1"/>
</dbReference>
<dbReference type="PIRSF" id="PIRSF006305">
    <property type="entry name" value="Maf"/>
    <property type="match status" value="1"/>
</dbReference>
<dbReference type="CDD" id="cd00555">
    <property type="entry name" value="Maf"/>
    <property type="match status" value="1"/>
</dbReference>
<proteinExistence type="inferred from homology"/>
<evidence type="ECO:0000256" key="4">
    <source>
        <dbReference type="HAMAP-Rule" id="MF_00528"/>
    </source>
</evidence>
<comment type="subcellular location">
    <subcellularLocation>
        <location evidence="4">Cytoplasm</location>
    </subcellularLocation>
</comment>
<feature type="active site" description="Proton acceptor" evidence="4">
    <location>
        <position position="110"/>
    </location>
</feature>
<evidence type="ECO:0000256" key="2">
    <source>
        <dbReference type="ARBA" id="ARBA00022801"/>
    </source>
</evidence>
<dbReference type="EMBL" id="CP018743">
    <property type="protein sequence ID" value="APO80317.1"/>
    <property type="molecule type" value="Genomic_DNA"/>
</dbReference>
<feature type="site" description="Important for substrate specificity" evidence="4">
    <location>
        <position position="111"/>
    </location>
</feature>
<keyword evidence="2 4" id="KW-0378">Hydrolase</keyword>
<feature type="site" description="Important for substrate specificity" evidence="4">
    <location>
        <position position="12"/>
    </location>
</feature>
<dbReference type="GO" id="GO:0036218">
    <property type="term" value="F:dTTP diphosphatase activity"/>
    <property type="evidence" value="ECO:0007669"/>
    <property type="project" value="RHEA"/>
</dbReference>
<comment type="cofactor">
    <cofactor evidence="1 4">
        <name>a divalent metal cation</name>
        <dbReference type="ChEBI" id="CHEBI:60240"/>
    </cofactor>
</comment>
<evidence type="ECO:0000256" key="5">
    <source>
        <dbReference type="SAM" id="MobiDB-lite"/>
    </source>
</evidence>
<comment type="caution">
    <text evidence="4">Lacks conserved residue(s) required for the propagation of feature annotation.</text>
</comment>
<feature type="region of interest" description="Disordered" evidence="5">
    <location>
        <begin position="68"/>
        <end position="88"/>
    </location>
</feature>
<comment type="catalytic activity">
    <reaction evidence="4">
        <text>dTTP + H2O = dTMP + diphosphate + H(+)</text>
        <dbReference type="Rhea" id="RHEA:28534"/>
        <dbReference type="ChEBI" id="CHEBI:15377"/>
        <dbReference type="ChEBI" id="CHEBI:15378"/>
        <dbReference type="ChEBI" id="CHEBI:33019"/>
        <dbReference type="ChEBI" id="CHEBI:37568"/>
        <dbReference type="ChEBI" id="CHEBI:63528"/>
        <dbReference type="EC" id="3.6.1.9"/>
    </reaction>
</comment>
<keyword evidence="3 4" id="KW-0546">Nucleotide metabolism</keyword>
<dbReference type="RefSeq" id="WP_075043861.1">
    <property type="nucleotide sequence ID" value="NZ_CP018743.1"/>
</dbReference>
<evidence type="ECO:0000256" key="1">
    <source>
        <dbReference type="ARBA" id="ARBA00001968"/>
    </source>
</evidence>
<sequence>MTPLYLASGSPRRRELLAQIGVPFSVVSAPIDETPLPDESAPAYVERLARAKAAAGLASLEHPVQAIRGHARSHRSDDGLEGSAVPVGAGAPANSHTAALENRAVVLGADTAVVLDGRILGKPENREDALAMLADLSGREHQVLTAVALSDGQRVHSLCVTSKVRFRAISAEEAQRYWASGEPADKAGGYAIQGLGAVFVTGLSGSYSAVVGLPLSETAELLGQFGIACWQSPAHTPEVTNQR</sequence>
<dbReference type="InterPro" id="IPR029001">
    <property type="entry name" value="ITPase-like_fam"/>
</dbReference>
<dbReference type="Pfam" id="PF02545">
    <property type="entry name" value="Maf"/>
    <property type="match status" value="1"/>
</dbReference>
<dbReference type="GO" id="GO:0036221">
    <property type="term" value="F:UTP diphosphatase activity"/>
    <property type="evidence" value="ECO:0007669"/>
    <property type="project" value="RHEA"/>
</dbReference>
<evidence type="ECO:0000256" key="3">
    <source>
        <dbReference type="ARBA" id="ARBA00023080"/>
    </source>
</evidence>
<dbReference type="AlphaFoldDB" id="A0A1L5PJ98"/>
<dbReference type="InterPro" id="IPR003697">
    <property type="entry name" value="Maf-like"/>
</dbReference>
<keyword evidence="4" id="KW-0963">Cytoplasm</keyword>
<comment type="similarity">
    <text evidence="4">Belongs to the Maf family. YhdE subfamily.</text>
</comment>
<gene>
    <name evidence="6" type="ORF">BL240_01930</name>
</gene>
<organism evidence="6 7">
    <name type="scientific">Pseudomonas putida</name>
    <name type="common">Arthrobacter siderocapsulatus</name>
    <dbReference type="NCBI Taxonomy" id="303"/>
    <lineage>
        <taxon>Bacteria</taxon>
        <taxon>Pseudomonadati</taxon>
        <taxon>Pseudomonadota</taxon>
        <taxon>Gammaproteobacteria</taxon>
        <taxon>Pseudomonadales</taxon>
        <taxon>Pseudomonadaceae</taxon>
        <taxon>Pseudomonas</taxon>
    </lineage>
</organism>
<reference evidence="6 7" key="1">
    <citation type="submission" date="2016-12" db="EMBL/GenBank/DDBJ databases">
        <title>Draft Genome Sequence of Mercury Resistant Pseudomonas DRA525.</title>
        <authorList>
            <person name="Drace K.M."/>
        </authorList>
    </citation>
    <scope>NUCLEOTIDE SEQUENCE [LARGE SCALE GENOMIC DNA]</scope>
    <source>
        <strain evidence="6 7">DRA525</strain>
    </source>
</reference>
<evidence type="ECO:0000313" key="7">
    <source>
        <dbReference type="Proteomes" id="UP000185146"/>
    </source>
</evidence>
<feature type="site" description="Important for substrate specificity" evidence="4">
    <location>
        <position position="193"/>
    </location>
</feature>
<dbReference type="HAMAP" id="MF_00528">
    <property type="entry name" value="Maf"/>
    <property type="match status" value="1"/>
</dbReference>
<dbReference type="GO" id="GO:0005737">
    <property type="term" value="C:cytoplasm"/>
    <property type="evidence" value="ECO:0007669"/>
    <property type="project" value="UniProtKB-SubCell"/>
</dbReference>
<dbReference type="Gene3D" id="3.90.950.10">
    <property type="match status" value="1"/>
</dbReference>
<comment type="function">
    <text evidence="4">Nucleoside triphosphate pyrophosphatase that hydrolyzes dTTP and UTP. May have a dual role in cell division arrest and in preventing the incorporation of modified nucleotides into cellular nucleic acids.</text>
</comment>
<dbReference type="PANTHER" id="PTHR43213">
    <property type="entry name" value="BIFUNCTIONAL DTTP/UTP PYROPHOSPHATASE/METHYLTRANSFERASE PROTEIN-RELATED"/>
    <property type="match status" value="1"/>
</dbReference>
<dbReference type="GO" id="GO:0009117">
    <property type="term" value="P:nucleotide metabolic process"/>
    <property type="evidence" value="ECO:0007669"/>
    <property type="project" value="UniProtKB-KW"/>
</dbReference>
<dbReference type="NCBIfam" id="TIGR00172">
    <property type="entry name" value="maf"/>
    <property type="match status" value="1"/>
</dbReference>
<comment type="catalytic activity">
    <reaction evidence="4">
        <text>UTP + H2O = UMP + diphosphate + H(+)</text>
        <dbReference type="Rhea" id="RHEA:29395"/>
        <dbReference type="ChEBI" id="CHEBI:15377"/>
        <dbReference type="ChEBI" id="CHEBI:15378"/>
        <dbReference type="ChEBI" id="CHEBI:33019"/>
        <dbReference type="ChEBI" id="CHEBI:46398"/>
        <dbReference type="ChEBI" id="CHEBI:57865"/>
        <dbReference type="EC" id="3.6.1.9"/>
    </reaction>
</comment>
<dbReference type="PANTHER" id="PTHR43213:SF5">
    <property type="entry name" value="BIFUNCTIONAL DTTP_UTP PYROPHOSPHATASE_METHYLTRANSFERASE PROTEIN-RELATED"/>
    <property type="match status" value="1"/>
</dbReference>
<accession>A0A1L5PJ98</accession>
<dbReference type="Proteomes" id="UP000185146">
    <property type="component" value="Chromosome"/>
</dbReference>
<protein>
    <recommendedName>
        <fullName evidence="4">dTTP/UTP pyrophosphatase</fullName>
        <shortName evidence="4">dTTPase/UTPase</shortName>
        <ecNumber evidence="4">3.6.1.9</ecNumber>
    </recommendedName>
    <alternativeName>
        <fullName evidence="4">Nucleoside triphosphate pyrophosphatase</fullName>
    </alternativeName>
    <alternativeName>
        <fullName evidence="4">Nucleotide pyrophosphatase</fullName>
        <shortName evidence="4">Nucleotide PPase</shortName>
    </alternativeName>
</protein>